<organism evidence="2 3">
    <name type="scientific">Pseudaminobacter soli</name>
    <name type="common">ex Zhang et al. 2022</name>
    <dbReference type="NCBI Taxonomy" id="2831468"/>
    <lineage>
        <taxon>Bacteria</taxon>
        <taxon>Pseudomonadati</taxon>
        <taxon>Pseudomonadota</taxon>
        <taxon>Alphaproteobacteria</taxon>
        <taxon>Hyphomicrobiales</taxon>
        <taxon>Phyllobacteriaceae</taxon>
        <taxon>Pseudaminobacter</taxon>
    </lineage>
</organism>
<proteinExistence type="predicted"/>
<name>A0A942E2F1_9HYPH</name>
<evidence type="ECO:0000313" key="3">
    <source>
        <dbReference type="Proteomes" id="UP000680348"/>
    </source>
</evidence>
<keyword evidence="1" id="KW-0472">Membrane</keyword>
<keyword evidence="1" id="KW-1133">Transmembrane helix</keyword>
<evidence type="ECO:0000313" key="2">
    <source>
        <dbReference type="EMBL" id="MBS3651712.1"/>
    </source>
</evidence>
<protein>
    <submittedName>
        <fullName evidence="2">Uncharacterized protein</fullName>
    </submittedName>
</protein>
<dbReference type="AlphaFoldDB" id="A0A942E2F1"/>
<reference evidence="2" key="1">
    <citation type="submission" date="2021-04" db="EMBL/GenBank/DDBJ databases">
        <title>Pseudaminobacter soli sp. nov., isolated from paddy soil contaminated by heavy metals.</title>
        <authorList>
            <person name="Zhang K."/>
        </authorList>
    </citation>
    <scope>NUCLEOTIDE SEQUENCE</scope>
    <source>
        <strain evidence="2">19-2017</strain>
    </source>
</reference>
<keyword evidence="3" id="KW-1185">Reference proteome</keyword>
<dbReference type="EMBL" id="JAGWCR010000015">
    <property type="protein sequence ID" value="MBS3651712.1"/>
    <property type="molecule type" value="Genomic_DNA"/>
</dbReference>
<sequence length="206" mass="22582">MEWIAQHQQVITALTGLGTLIVWVVYLQVFVSSYRRQLRATLLITRGAGDGLEARCLLSNMSSGPVYVQSVLVTLGTPKNTFVSPVTDMPGSENGASADLRERTRQGPLASGETRDIGSFRNLIEHALRGTQVGSNDGIASLAIRLVTVEVVGIYGSEDLPIGARRCFLVVEEKGQLRVRGQALKTQQIRARGQRRRLLIDLARDR</sequence>
<accession>A0A942E2F1</accession>
<feature type="transmembrane region" description="Helical" evidence="1">
    <location>
        <begin position="12"/>
        <end position="31"/>
    </location>
</feature>
<gene>
    <name evidence="2" type="ORF">KEU06_24130</name>
</gene>
<evidence type="ECO:0000256" key="1">
    <source>
        <dbReference type="SAM" id="Phobius"/>
    </source>
</evidence>
<comment type="caution">
    <text evidence="2">The sequence shown here is derived from an EMBL/GenBank/DDBJ whole genome shotgun (WGS) entry which is preliminary data.</text>
</comment>
<dbReference type="Proteomes" id="UP000680348">
    <property type="component" value="Unassembled WGS sequence"/>
</dbReference>
<keyword evidence="1" id="KW-0812">Transmembrane</keyword>